<name>A0A7S3GCG6_9EUKA</name>
<sequence length="1027" mass="115131">MSGKGEKKPEGDVQNVGQAVDFLFDTEIGKRKKEEFDGGALVVPLWVRQRRASWLSESLFEIRESYELPEGQTDTKLSCQTERVGTEVTFKISHIDASFLSDLRMQMFYEPLQFKVPNLYSELVELLPSRPADGFVRAASGLWKLDSANYKPSKMGFQQSAPILACCPLSVVAAYMGGDLMDYVKNLTPVHMGAQADYHVGASSIFEYDSAAKGALLRTADTTAEKLVAGNVNGTVLKYVTGDNGGTAASFLYAKAAMCVAIDQKAASGMRPGLCVGVPAQAISSDNAYALANVIVYAHITSVIKNVPFKTSDDSNYMTTVLVLDHIHPTCKLYNSDYLQIFASAAVITDVWNQANGFGTALATDFYTRGESKTYDDTNDCTETQLCLYAPLHFLALEDLFGQAFLRDLSETDPETPEFNAIYHFSPYMPSRDVMYKSDLALSANNDVNQYIKNSGFYKYFNSTVLPDDSKTPYLQVANRNRFIDQAENHMVHFSSNYQASDFIKEGCIYFAPKFAIDGTFNTDIKENLGLTDDDITATTAQIFLPGLRYRPDFWSHFSKFSYTYAGNDIVDCIPEVTSNNPYMDGWTDLEPRLFYPKQNLLRAGSERKLNFRKSRKTTEAVPDSYVDKSRNNASYGFGLVQFSCPLPNMRQGEGRLHNTVWPLRAQTNDPIFKVTFKSGEKLVSDEDDLGRSYGSRLGIGQCYVGDKIQAKAVYTQAESDKLLRQWLHESVPKIENEKTALQSGILVNEIPTWNELSERLPIAYNILTAIRDFAGTKASEEMIKCSIKHCRCVAEKQIVSKDMESAFVNKYTQGVVIPVPRILPIARDMGPLTITNNVVDINLGGSKLDVEIVKAFIVGVRRKEAIDWEQRPNIDEISDSVAPHRMPYYRNYGHSPMQFLPVIEGMDFMSNDSSLFTRTNNSMRSVRDHLHFRCQYAMQDTQVIHSTGPLQNLVYWCITSDMLLAFYGMDRRSIDMNQIVHPKIRLQLKSGVQKEGLELVIYAVTQNGLIKMSGNEEMIMKQNGAV</sequence>
<reference evidence="1" key="1">
    <citation type="submission" date="2021-01" db="EMBL/GenBank/DDBJ databases">
        <authorList>
            <person name="Corre E."/>
            <person name="Pelletier E."/>
            <person name="Niang G."/>
            <person name="Scheremetjew M."/>
            <person name="Finn R."/>
            <person name="Kale V."/>
            <person name="Holt S."/>
            <person name="Cochrane G."/>
            <person name="Meng A."/>
            <person name="Brown T."/>
            <person name="Cohen L."/>
        </authorList>
    </citation>
    <scope>NUCLEOTIDE SEQUENCE</scope>
    <source>
        <strain evidence="1">NIES-2562</strain>
    </source>
</reference>
<accession>A0A7S3GCG6</accession>
<proteinExistence type="predicted"/>
<dbReference type="EMBL" id="HBIB01037104">
    <property type="protein sequence ID" value="CAE0261900.1"/>
    <property type="molecule type" value="Transcribed_RNA"/>
</dbReference>
<protein>
    <submittedName>
        <fullName evidence="1">Uncharacterized protein</fullName>
    </submittedName>
</protein>
<dbReference type="AlphaFoldDB" id="A0A7S3GCG6"/>
<organism evidence="1">
    <name type="scientific">Palpitomonas bilix</name>
    <dbReference type="NCBI Taxonomy" id="652834"/>
    <lineage>
        <taxon>Eukaryota</taxon>
        <taxon>Eukaryota incertae sedis</taxon>
    </lineage>
</organism>
<evidence type="ECO:0000313" key="1">
    <source>
        <dbReference type="EMBL" id="CAE0261900.1"/>
    </source>
</evidence>
<gene>
    <name evidence="1" type="ORF">PBIL07802_LOCUS24193</name>
</gene>